<evidence type="ECO:0000313" key="1">
    <source>
        <dbReference type="EMBL" id="MFB9477669.1"/>
    </source>
</evidence>
<accession>A0ABV5P6V2</accession>
<comment type="caution">
    <text evidence="1">The sequence shown here is derived from an EMBL/GenBank/DDBJ whole genome shotgun (WGS) entry which is preliminary data.</text>
</comment>
<dbReference type="RefSeq" id="WP_345385287.1">
    <property type="nucleotide sequence ID" value="NZ_BAAAXS010000001.1"/>
</dbReference>
<keyword evidence="2" id="KW-1185">Reference proteome</keyword>
<proteinExistence type="predicted"/>
<reference evidence="1 2" key="1">
    <citation type="submission" date="2024-09" db="EMBL/GenBank/DDBJ databases">
        <authorList>
            <person name="Sun Q."/>
            <person name="Mori K."/>
        </authorList>
    </citation>
    <scope>NUCLEOTIDE SEQUENCE [LARGE SCALE GENOMIC DNA]</scope>
    <source>
        <strain evidence="1 2">JCM 3324</strain>
    </source>
</reference>
<evidence type="ECO:0000313" key="2">
    <source>
        <dbReference type="Proteomes" id="UP001589568"/>
    </source>
</evidence>
<dbReference type="Proteomes" id="UP001589568">
    <property type="component" value="Unassembled WGS sequence"/>
</dbReference>
<dbReference type="NCBIfam" id="NF033852">
    <property type="entry name" value="fulvocin_rel"/>
    <property type="match status" value="1"/>
</dbReference>
<organism evidence="1 2">
    <name type="scientific">Nonomuraea salmonea</name>
    <dbReference type="NCBI Taxonomy" id="46181"/>
    <lineage>
        <taxon>Bacteria</taxon>
        <taxon>Bacillati</taxon>
        <taxon>Actinomycetota</taxon>
        <taxon>Actinomycetes</taxon>
        <taxon>Streptosporangiales</taxon>
        <taxon>Streptosporangiaceae</taxon>
        <taxon>Nonomuraea</taxon>
    </lineage>
</organism>
<gene>
    <name evidence="1" type="ORF">ACFFR3_49920</name>
</gene>
<name>A0ABV5P6V2_9ACTN</name>
<protein>
    <submittedName>
        <fullName evidence="1">Bacteriocin fulvocin C-related protein</fullName>
    </submittedName>
</protein>
<sequence length="111" mass="12057">MDETYDAFIARPVAERRRLYQDLSAQERSDLWLEQLLRFRAGNPELTAEQRGVLDEAEALVRDASTFEPGSPPTPGLERVGEAAIAAFGRDTALLLLASLGPPDGDACSIA</sequence>
<dbReference type="EMBL" id="JBHMCF010000066">
    <property type="protein sequence ID" value="MFB9477669.1"/>
    <property type="molecule type" value="Genomic_DNA"/>
</dbReference>